<feature type="DNA-binding region" description="H-T-H motif" evidence="2">
    <location>
        <begin position="36"/>
        <end position="55"/>
    </location>
</feature>
<dbReference type="Gene3D" id="1.10.357.10">
    <property type="entry name" value="Tetracycline Repressor, domain 2"/>
    <property type="match status" value="1"/>
</dbReference>
<feature type="region of interest" description="Disordered" evidence="3">
    <location>
        <begin position="211"/>
        <end position="241"/>
    </location>
</feature>
<evidence type="ECO:0000313" key="5">
    <source>
        <dbReference type="EMBL" id="ANY81906.1"/>
    </source>
</evidence>
<dbReference type="InterPro" id="IPR009057">
    <property type="entry name" value="Homeodomain-like_sf"/>
</dbReference>
<evidence type="ECO:0000259" key="4">
    <source>
        <dbReference type="PROSITE" id="PS50977"/>
    </source>
</evidence>
<organism evidence="5">
    <name type="scientific">Microvirga ossetica</name>
    <dbReference type="NCBI Taxonomy" id="1882682"/>
    <lineage>
        <taxon>Bacteria</taxon>
        <taxon>Pseudomonadati</taxon>
        <taxon>Pseudomonadota</taxon>
        <taxon>Alphaproteobacteria</taxon>
        <taxon>Hyphomicrobiales</taxon>
        <taxon>Methylobacteriaceae</taxon>
        <taxon>Microvirga</taxon>
    </lineage>
</organism>
<dbReference type="GO" id="GO:0003677">
    <property type="term" value="F:DNA binding"/>
    <property type="evidence" value="ECO:0007669"/>
    <property type="project" value="UniProtKB-UniRule"/>
</dbReference>
<feature type="compositionally biased region" description="Basic and acidic residues" evidence="3">
    <location>
        <begin position="220"/>
        <end position="241"/>
    </location>
</feature>
<dbReference type="InterPro" id="IPR001647">
    <property type="entry name" value="HTH_TetR"/>
</dbReference>
<proteinExistence type="predicted"/>
<evidence type="ECO:0000256" key="1">
    <source>
        <dbReference type="ARBA" id="ARBA00023125"/>
    </source>
</evidence>
<evidence type="ECO:0000256" key="3">
    <source>
        <dbReference type="SAM" id="MobiDB-lite"/>
    </source>
</evidence>
<dbReference type="KEGG" id="moc:BB934_18290"/>
<dbReference type="EMBL" id="CP016616">
    <property type="protein sequence ID" value="ANY81906.1"/>
    <property type="molecule type" value="Genomic_DNA"/>
</dbReference>
<keyword evidence="1 2" id="KW-0238">DNA-binding</keyword>
<dbReference type="PROSITE" id="PS50977">
    <property type="entry name" value="HTH_TETR_2"/>
    <property type="match status" value="1"/>
</dbReference>
<reference evidence="5" key="1">
    <citation type="submission" date="2016-07" db="EMBL/GenBank/DDBJ databases">
        <title>Microvirga ossetica sp. nov. a new species of rhizobia isolated from root nodules of the legume species Vicia alpestris Steven originated from North Ossetia region in the Caucasus.</title>
        <authorList>
            <person name="Safronova V.I."/>
            <person name="Kuznetsova I.G."/>
            <person name="Sazanova A.L."/>
            <person name="Belimov A."/>
            <person name="Andronov E."/>
            <person name="Osledkin Y.S."/>
            <person name="Onishchuk O.P."/>
            <person name="Kurchak O.N."/>
            <person name="Shaposhnikov A.I."/>
            <person name="Willems A."/>
            <person name="Tikhonovich I.A."/>
        </authorList>
    </citation>
    <scope>NUCLEOTIDE SEQUENCE [LARGE SCALE GENOMIC DNA]</scope>
    <source>
        <strain evidence="5">V5/3M</strain>
    </source>
</reference>
<feature type="domain" description="HTH tetR-type" evidence="4">
    <location>
        <begin position="13"/>
        <end position="73"/>
    </location>
</feature>
<protein>
    <submittedName>
        <fullName evidence="5">TetR family transcriptional regulator</fullName>
    </submittedName>
</protein>
<dbReference type="AlphaFoldDB" id="A0A1B2EPJ6"/>
<sequence>MSRRVIVTAEAPTDKRKAIVEALMDLASRRAWHEIEITDVAKAANVSLAEFRDLFPSKGAVLGALSRQIDRQVLEGTSDDLAGEPARERIFDVLMRRFDALQPYKPALRRITQDLRYDPVSLAALNKVSLNSQRFMLAAAGIDTEGPLGALKLQGAVLVYANAMRTWLDDDDPAQAKTMARLDRELRRGERVIEGAEDLRRLSAPLRAVGRALMQGRGPSRRETRRSDEGNGDKDNPAAAI</sequence>
<name>A0A1B2EPJ6_9HYPH</name>
<gene>
    <name evidence="5" type="ORF">BB934_18290</name>
</gene>
<evidence type="ECO:0000256" key="2">
    <source>
        <dbReference type="PROSITE-ProRule" id="PRU00335"/>
    </source>
</evidence>
<accession>A0A1B2EPJ6</accession>
<dbReference type="SUPFAM" id="SSF46689">
    <property type="entry name" value="Homeodomain-like"/>
    <property type="match status" value="1"/>
</dbReference>